<gene>
    <name evidence="2" type="ORF">F2P81_003323</name>
</gene>
<protein>
    <submittedName>
        <fullName evidence="2">Uncharacterized protein</fullName>
    </submittedName>
</protein>
<sequence length="97" mass="11409">MQTSVFSPPGPRHSICVRRLLWGFYSSYFLEFYFSTPHPPATCKLTDFTWGACRRMEKPKEAEEEEKKKKKMKKTDQTEERKRDAEKEGTEAEPTEA</sequence>
<organism evidence="2 3">
    <name type="scientific">Scophthalmus maximus</name>
    <name type="common">Turbot</name>
    <name type="synonym">Psetta maxima</name>
    <dbReference type="NCBI Taxonomy" id="52904"/>
    <lineage>
        <taxon>Eukaryota</taxon>
        <taxon>Metazoa</taxon>
        <taxon>Chordata</taxon>
        <taxon>Craniata</taxon>
        <taxon>Vertebrata</taxon>
        <taxon>Euteleostomi</taxon>
        <taxon>Actinopterygii</taxon>
        <taxon>Neopterygii</taxon>
        <taxon>Teleostei</taxon>
        <taxon>Neoteleostei</taxon>
        <taxon>Acanthomorphata</taxon>
        <taxon>Carangaria</taxon>
        <taxon>Pleuronectiformes</taxon>
        <taxon>Pleuronectoidei</taxon>
        <taxon>Scophthalmidae</taxon>
        <taxon>Scophthalmus</taxon>
    </lineage>
</organism>
<feature type="compositionally biased region" description="Basic and acidic residues" evidence="1">
    <location>
        <begin position="56"/>
        <end position="67"/>
    </location>
</feature>
<evidence type="ECO:0000256" key="1">
    <source>
        <dbReference type="SAM" id="MobiDB-lite"/>
    </source>
</evidence>
<dbReference type="AlphaFoldDB" id="A0A6A4TG44"/>
<feature type="region of interest" description="Disordered" evidence="1">
    <location>
        <begin position="56"/>
        <end position="97"/>
    </location>
</feature>
<name>A0A6A4TG44_SCOMX</name>
<reference evidence="2 3" key="1">
    <citation type="submission" date="2019-06" db="EMBL/GenBank/DDBJ databases">
        <title>Draft genomes of female and male turbot (Scophthalmus maximus).</title>
        <authorList>
            <person name="Xu H."/>
            <person name="Xu X.-W."/>
            <person name="Shao C."/>
            <person name="Chen S."/>
        </authorList>
    </citation>
    <scope>NUCLEOTIDE SEQUENCE [LARGE SCALE GENOMIC DNA]</scope>
    <source>
        <strain evidence="2">Ysfricsl-2016a</strain>
        <tissue evidence="2">Blood</tissue>
    </source>
</reference>
<comment type="caution">
    <text evidence="2">The sequence shown here is derived from an EMBL/GenBank/DDBJ whole genome shotgun (WGS) entry which is preliminary data.</text>
</comment>
<dbReference type="Proteomes" id="UP000438429">
    <property type="component" value="Unassembled WGS sequence"/>
</dbReference>
<feature type="compositionally biased region" description="Basic and acidic residues" evidence="1">
    <location>
        <begin position="74"/>
        <end position="90"/>
    </location>
</feature>
<dbReference type="EMBL" id="VEVO01000003">
    <property type="protein sequence ID" value="KAF0044165.1"/>
    <property type="molecule type" value="Genomic_DNA"/>
</dbReference>
<evidence type="ECO:0000313" key="2">
    <source>
        <dbReference type="EMBL" id="KAF0044165.1"/>
    </source>
</evidence>
<proteinExistence type="predicted"/>
<accession>A0A6A4TG44</accession>
<evidence type="ECO:0000313" key="3">
    <source>
        <dbReference type="Proteomes" id="UP000438429"/>
    </source>
</evidence>